<sequence length="575" mass="62680">MTALTSEPAAAPAGESPDRKGAAEHVEFRVEPSAYRHWQLSFDGPIATLTMDVDEQGGLVPGYELKLNSYDLGVDIELYDAVQRLRFEHPEVRTVVVTSGKEKIFCAGANIRMLAASEHAWKVNFCKFTNETRNGIEDATANSGQTYIAACNGTASGGGYELALACDHIMLVDDRSSAVSLPELPLLGVLPGTGGLTRVSDKRHVRRDVADYFSTKSEGIGGKKAVAWRLVDEAVPRTAWDRTVAERAKEFAARSDRPADAAGIELTPLRKTRAGDEIAYRYVSAKLDRERGLVEITVLGPDADAPADTVGVHAQGAEFWTLAMTRELDDLILDLRTNETELGTWTLRTRGDAARVLAYDALLLDNAGDWLANEIVLYLKRTLKRLDVTSRSLIALIEPGSCFAGSLLELALAADRSFQLAGVFEDVDPDAEPAAVTIAPMNLGPLPMGNGLTRLQSRFYGDDEGLAAAESAEGEALRAEDAERLGLVTFAPDDIDWDEEVRIAVEERTGFSPDALTGLEANYRFTGPETLETKIFGRLTAWQNWIFNRPNASGPEGALRKYGTGQRAEFDRKRV</sequence>
<dbReference type="SUPFAM" id="SSF52096">
    <property type="entry name" value="ClpP/crotonase"/>
    <property type="match status" value="2"/>
</dbReference>
<dbReference type="Pfam" id="PF00378">
    <property type="entry name" value="ECH_1"/>
    <property type="match status" value="1"/>
</dbReference>
<keyword evidence="2" id="KW-0456">Lyase</keyword>
<dbReference type="InterPro" id="IPR001753">
    <property type="entry name" value="Enoyl-CoA_hydra/iso"/>
</dbReference>
<accession>A0A6I4MFC5</accession>
<dbReference type="PANTHER" id="PTHR11941">
    <property type="entry name" value="ENOYL-COA HYDRATASE-RELATED"/>
    <property type="match status" value="1"/>
</dbReference>
<evidence type="ECO:0000313" key="3">
    <source>
        <dbReference type="Proteomes" id="UP000462055"/>
    </source>
</evidence>
<feature type="region of interest" description="Disordered" evidence="1">
    <location>
        <begin position="1"/>
        <end position="23"/>
    </location>
</feature>
<protein>
    <submittedName>
        <fullName evidence="2">Benzoyl-CoA-dihydrodiol lyase</fullName>
    </submittedName>
</protein>
<dbReference type="EMBL" id="WBMS02000018">
    <property type="protein sequence ID" value="MWA03265.1"/>
    <property type="molecule type" value="Genomic_DNA"/>
</dbReference>
<dbReference type="GO" id="GO:0016829">
    <property type="term" value="F:lyase activity"/>
    <property type="evidence" value="ECO:0007669"/>
    <property type="project" value="UniProtKB-KW"/>
</dbReference>
<dbReference type="AlphaFoldDB" id="A0A6I4MFC5"/>
<dbReference type="InterPro" id="IPR017633">
    <property type="entry name" value="Benz-CoA_dihydrodiol_lyase"/>
</dbReference>
<dbReference type="GO" id="GO:0006635">
    <property type="term" value="P:fatty acid beta-oxidation"/>
    <property type="evidence" value="ECO:0007669"/>
    <property type="project" value="TreeGrafter"/>
</dbReference>
<dbReference type="RefSeq" id="WP_151595804.1">
    <property type="nucleotide sequence ID" value="NZ_WBMS02000018.1"/>
</dbReference>
<dbReference type="Proteomes" id="UP000462055">
    <property type="component" value="Unassembled WGS sequence"/>
</dbReference>
<dbReference type="CDD" id="cd06558">
    <property type="entry name" value="crotonase-like"/>
    <property type="match status" value="1"/>
</dbReference>
<dbReference type="Gene3D" id="3.90.226.10">
    <property type="entry name" value="2-enoyl-CoA Hydratase, Chain A, domain 1"/>
    <property type="match status" value="2"/>
</dbReference>
<comment type="caution">
    <text evidence="2">The sequence shown here is derived from an EMBL/GenBank/DDBJ whole genome shotgun (WGS) entry which is preliminary data.</text>
</comment>
<name>A0A6I4MFC5_9ACTN</name>
<dbReference type="NCBIfam" id="TIGR03222">
    <property type="entry name" value="benzo_boxC"/>
    <property type="match status" value="1"/>
</dbReference>
<evidence type="ECO:0000256" key="1">
    <source>
        <dbReference type="SAM" id="MobiDB-lite"/>
    </source>
</evidence>
<proteinExistence type="predicted"/>
<dbReference type="InterPro" id="IPR029045">
    <property type="entry name" value="ClpP/crotonase-like_dom_sf"/>
</dbReference>
<dbReference type="PANTHER" id="PTHR11941:SF54">
    <property type="entry name" value="ENOYL-COA HYDRATASE, MITOCHONDRIAL"/>
    <property type="match status" value="1"/>
</dbReference>
<reference evidence="2" key="1">
    <citation type="submission" date="2019-12" db="EMBL/GenBank/DDBJ databases">
        <title>Actinomadura physcomitrii sp. nov., a novel actinomycete isolated from moss [Physcomitrium sphaericum (Ludw) Fuernr].</title>
        <authorList>
            <person name="Zhuang X."/>
        </authorList>
    </citation>
    <scope>NUCLEOTIDE SEQUENCE [LARGE SCALE GENOMIC DNA]</scope>
    <source>
        <strain evidence="2">LD22</strain>
    </source>
</reference>
<organism evidence="2 3">
    <name type="scientific">Actinomadura physcomitrii</name>
    <dbReference type="NCBI Taxonomy" id="2650748"/>
    <lineage>
        <taxon>Bacteria</taxon>
        <taxon>Bacillati</taxon>
        <taxon>Actinomycetota</taxon>
        <taxon>Actinomycetes</taxon>
        <taxon>Streptosporangiales</taxon>
        <taxon>Thermomonosporaceae</taxon>
        <taxon>Actinomadura</taxon>
    </lineage>
</organism>
<keyword evidence="3" id="KW-1185">Reference proteome</keyword>
<gene>
    <name evidence="2" type="ORF">F8568_023375</name>
</gene>
<evidence type="ECO:0000313" key="2">
    <source>
        <dbReference type="EMBL" id="MWA03265.1"/>
    </source>
</evidence>